<evidence type="ECO:0000313" key="4">
    <source>
        <dbReference type="Proteomes" id="UP000222256"/>
    </source>
</evidence>
<evidence type="ECO:0000313" key="3">
    <source>
        <dbReference type="EMBL" id="ASU03297.1"/>
    </source>
</evidence>
<dbReference type="EMBL" id="MF370964">
    <property type="protein sequence ID" value="ASU03297.1"/>
    <property type="molecule type" value="Genomic_DNA"/>
</dbReference>
<feature type="region of interest" description="Disordered" evidence="1">
    <location>
        <begin position="121"/>
        <end position="140"/>
    </location>
</feature>
<sequence length="250" mass="27964">MAYEYEKLRWASVNEVDPISGESNKSEPPVQVKSSGLKRYQAEPRQWNNYLKAEVYNAVKSLQDQITNLTQANTDNQALLQLMYNVGDVWMTQTEDNPADRFGFGTWEKVQGKFIAASSDTDSTFSPVGKTGGSKSHTHSDNFTVQSHTLTEAQVPTYAHSHDYRDRYYAEDSGNTSSSPYRELMPSSYNNNRGSGNSDTNNIYWLYYDTTTESDTFGGGGSHTHGLSGGVSTATTLPPYETYHVWKRIA</sequence>
<proteinExistence type="predicted"/>
<dbReference type="KEGG" id="vg:54981620"/>
<feature type="region of interest" description="Disordered" evidence="1">
    <location>
        <begin position="18"/>
        <end position="37"/>
    </location>
</feature>
<protein>
    <submittedName>
        <fullName evidence="3">Putative minor structural protein</fullName>
    </submittedName>
</protein>
<reference evidence="3 4" key="1">
    <citation type="submission" date="2017-06" db="EMBL/GenBank/DDBJ databases">
        <title>A Novel Lytic Pseudoalteromonas phage Isolated from Qingdao coast of China.</title>
        <authorList>
            <person name="Li H."/>
        </authorList>
    </citation>
    <scope>NUCLEOTIDE SEQUENCE [LARGE SCALE GENOMIC DNA]</scope>
</reference>
<evidence type="ECO:0000256" key="1">
    <source>
        <dbReference type="SAM" id="MobiDB-lite"/>
    </source>
</evidence>
<evidence type="ECO:0000259" key="2">
    <source>
        <dbReference type="Pfam" id="PF21939"/>
    </source>
</evidence>
<organism evidence="3 4">
    <name type="scientific">Pseudoalteromonas phage J2-1</name>
    <dbReference type="NCBI Taxonomy" id="2023998"/>
    <lineage>
        <taxon>Viruses</taxon>
        <taxon>Duplodnaviria</taxon>
        <taxon>Heunggongvirae</taxon>
        <taxon>Uroviricota</taxon>
        <taxon>Caudoviricetes</taxon>
        <taxon>Qingdaovirus</taxon>
        <taxon>Qingdaovirus J21</taxon>
    </lineage>
</organism>
<dbReference type="GeneID" id="54981620"/>
<dbReference type="RefSeq" id="YP_009791438.1">
    <property type="nucleotide sequence ID" value="NC_047839.1"/>
</dbReference>
<dbReference type="InterPro" id="IPR053827">
    <property type="entry name" value="Gp10_C"/>
</dbReference>
<dbReference type="Pfam" id="PF21939">
    <property type="entry name" value="Gp10_C"/>
    <property type="match status" value="1"/>
</dbReference>
<accession>A0A223LFT2</accession>
<keyword evidence="4" id="KW-1185">Reference proteome</keyword>
<feature type="domain" description="Baseplate structural protein Gp10 C-terminal" evidence="2">
    <location>
        <begin position="79"/>
        <end position="249"/>
    </location>
</feature>
<name>A0A223LFT2_9CAUD</name>
<dbReference type="Proteomes" id="UP000222256">
    <property type="component" value="Segment"/>
</dbReference>